<dbReference type="STRING" id="1286106.MPL1_04802"/>
<evidence type="ECO:0000259" key="1">
    <source>
        <dbReference type="Pfam" id="PF09836"/>
    </source>
</evidence>
<comment type="caution">
    <text evidence="3">The sequence shown here is derived from an EMBL/GenBank/DDBJ whole genome shotgun (WGS) entry which is preliminary data.</text>
</comment>
<proteinExistence type="predicted"/>
<gene>
    <name evidence="3" type="ORF">MPL1_04802</name>
</gene>
<keyword evidence="4" id="KW-1185">Reference proteome</keyword>
<evidence type="ECO:0000313" key="3">
    <source>
        <dbReference type="EMBL" id="EMR13448.1"/>
    </source>
</evidence>
<reference evidence="3 4" key="1">
    <citation type="journal article" date="2013" name="Genome Announc.">
        <title>Draft Genome Sequence of Methylophaga lonarensis MPLT, a Haloalkaliphilic (Non-Methane-Utilizing) Methylotroph.</title>
        <authorList>
            <person name="Shetty S.A."/>
            <person name="Marathe N.P."/>
            <person name="Munot H."/>
            <person name="Antony C.P."/>
            <person name="Dhotre D.P."/>
            <person name="Murrell J.C."/>
            <person name="Shouche Y.S."/>
        </authorList>
    </citation>
    <scope>NUCLEOTIDE SEQUENCE [LARGE SCALE GENOMIC DNA]</scope>
    <source>
        <strain evidence="3 4">MPL</strain>
    </source>
</reference>
<sequence length="250" mass="28927">MTEHTDFRQLQYQFAAHIRDPQHQPAPDDIESRRMAIYRRLFFNNLDNFISNAFPVIRQLHDDQQWQSLIRDFMVEHRCHSPLFHQIAAEFVQYLNQRPVPAQQPFLNELAHYEWLELALSVVEYEIQASLPDTVEALMSSYWQMPPTAVLQLYHYPVHQIGVNHQPQQPSEQPCCLLVYRDPTDKVRFVELNAVSARLLDLVNQGLSGYEAAEQIAIQLQHPDSQQLATAAAGLISDWCQNGVLSPADR</sequence>
<dbReference type="RefSeq" id="WP_009725972.1">
    <property type="nucleotide sequence ID" value="NZ_APHR01000022.1"/>
</dbReference>
<feature type="domain" description="NGO1945-like C-terminal" evidence="2">
    <location>
        <begin position="150"/>
        <end position="240"/>
    </location>
</feature>
<dbReference type="InterPro" id="IPR018640">
    <property type="entry name" value="DUF2063"/>
</dbReference>
<dbReference type="Proteomes" id="UP000012019">
    <property type="component" value="Unassembled WGS sequence"/>
</dbReference>
<dbReference type="OrthoDB" id="4146344at2"/>
<dbReference type="Gene3D" id="3.90.930.50">
    <property type="match status" value="1"/>
</dbReference>
<dbReference type="InterPro" id="IPR044922">
    <property type="entry name" value="DUF2063_N_sf"/>
</dbReference>
<dbReference type="EMBL" id="APHR01000022">
    <property type="protein sequence ID" value="EMR13448.1"/>
    <property type="molecule type" value="Genomic_DNA"/>
</dbReference>
<dbReference type="InterPro" id="IPR054098">
    <property type="entry name" value="NGO1945-like_C"/>
</dbReference>
<protein>
    <submittedName>
        <fullName evidence="3">Uncharacterized protein</fullName>
    </submittedName>
</protein>
<accession>M7NXD5</accession>
<dbReference type="Gene3D" id="1.10.150.690">
    <property type="entry name" value="DUF2063"/>
    <property type="match status" value="1"/>
</dbReference>
<dbReference type="Pfam" id="PF09836">
    <property type="entry name" value="DUF2063"/>
    <property type="match status" value="1"/>
</dbReference>
<dbReference type="Pfam" id="PF22106">
    <property type="entry name" value="NGO1945_C"/>
    <property type="match status" value="1"/>
</dbReference>
<name>M7NXD5_9GAMM</name>
<dbReference type="eggNOG" id="COG3219">
    <property type="taxonomic scope" value="Bacteria"/>
</dbReference>
<evidence type="ECO:0000259" key="2">
    <source>
        <dbReference type="Pfam" id="PF22106"/>
    </source>
</evidence>
<evidence type="ECO:0000313" key="4">
    <source>
        <dbReference type="Proteomes" id="UP000012019"/>
    </source>
</evidence>
<dbReference type="PATRIC" id="fig|1286106.3.peg.966"/>
<dbReference type="AlphaFoldDB" id="M7NXD5"/>
<feature type="domain" description="Putative DNA-binding" evidence="1">
    <location>
        <begin position="9"/>
        <end position="95"/>
    </location>
</feature>
<organism evidence="3 4">
    <name type="scientific">Methylophaga lonarensis MPL</name>
    <dbReference type="NCBI Taxonomy" id="1286106"/>
    <lineage>
        <taxon>Bacteria</taxon>
        <taxon>Pseudomonadati</taxon>
        <taxon>Pseudomonadota</taxon>
        <taxon>Gammaproteobacteria</taxon>
        <taxon>Thiotrichales</taxon>
        <taxon>Piscirickettsiaceae</taxon>
        <taxon>Methylophaga</taxon>
    </lineage>
</organism>